<dbReference type="CDD" id="cd01454">
    <property type="entry name" value="vWA_norD_type"/>
    <property type="match status" value="1"/>
</dbReference>
<feature type="region of interest" description="Disordered" evidence="1">
    <location>
        <begin position="414"/>
        <end position="435"/>
    </location>
</feature>
<dbReference type="RefSeq" id="WP_284480857.1">
    <property type="nucleotide sequence ID" value="NZ_JASNJD010000006.1"/>
</dbReference>
<name>A0ABT7F0C7_9RHOB</name>
<evidence type="ECO:0000313" key="4">
    <source>
        <dbReference type="Proteomes" id="UP001243757"/>
    </source>
</evidence>
<feature type="compositionally biased region" description="Basic and acidic residues" evidence="1">
    <location>
        <begin position="414"/>
        <end position="426"/>
    </location>
</feature>
<sequence>MPVPETMARDRSADLPAAVLAGFPGDALTGWLRARDRLRGAGYGSAVPRAFERSSVALAPLTGAEAATALADAVSTVAIRATPRIAERLCAVAEIAGRRMPEAFGDWLALIRRLAALAPESVAPLLDNMEMLTARLDLPGLEAWIMTGLRLGGRDADKRQSYFRLETPEALRLLELEAGGDSFVSMERRLRAYLTALYDITPPLRIAPPAGRQGAARRTSFAGGVLLVPPSLPGYRGAAEPLYRAALAHIGAHLRYSGRFPVGQLKPLQIAVVSLIEDARVELLAAREMPGLLRLWRTFHVARPGGLATAPSLFARLARALIDPDFDDPDGWIRKGRAMFLERRERWSDPAISREIGNLLGNDLGQLRVQFNAKDYVVQPAYRDDNLGLWDLGEDPPQDAEALEVMVDTVKLRRSDPAPGEAERQEQQAPAEETVEKVAPMAGDTEEGRVLASYPEYDYATGRERADWATVKAYPAAPGNPRFWEELREARGPLLSRVAGLIRSAEVGQARRQKRQAEGEVLDLDACIDAATALRSGQFPDHRVYERQAPPQRNLAVSLLLDISQSTADPVPGTDRTVLDIERDAAAVLAHAMDEMGDPFAINAFSSDGREEVRLTPIKSFDAPLDAAVGAALSGLRPGYSTRLGAALRHAGAELARVPRHRRLLLLITDGEPSDIDCPDPVYLVQDARRAVQGLAALGIDVFCVGLGPRNKEQEAAIFGGNGFIQIDRVSALPDKLPALYLRMVR</sequence>
<dbReference type="EMBL" id="JASNJD010000006">
    <property type="protein sequence ID" value="MDK3018047.1"/>
    <property type="molecule type" value="Genomic_DNA"/>
</dbReference>
<dbReference type="Gene3D" id="3.40.50.410">
    <property type="entry name" value="von Willebrand factor, type A domain"/>
    <property type="match status" value="1"/>
</dbReference>
<dbReference type="Pfam" id="PF00092">
    <property type="entry name" value="VWA"/>
    <property type="match status" value="1"/>
</dbReference>
<protein>
    <submittedName>
        <fullName evidence="3">VWA domain-containing protein</fullName>
    </submittedName>
</protein>
<dbReference type="InterPro" id="IPR036465">
    <property type="entry name" value="vWFA_dom_sf"/>
</dbReference>
<dbReference type="InterPro" id="IPR002035">
    <property type="entry name" value="VWF_A"/>
</dbReference>
<dbReference type="SUPFAM" id="SSF53300">
    <property type="entry name" value="vWA-like"/>
    <property type="match status" value="1"/>
</dbReference>
<dbReference type="PANTHER" id="PTHR41248">
    <property type="entry name" value="NORD PROTEIN"/>
    <property type="match status" value="1"/>
</dbReference>
<dbReference type="InterPro" id="IPR051928">
    <property type="entry name" value="NorD/CobT"/>
</dbReference>
<evidence type="ECO:0000313" key="3">
    <source>
        <dbReference type="EMBL" id="MDK3018047.1"/>
    </source>
</evidence>
<gene>
    <name evidence="3" type="ORF">QO033_10185</name>
</gene>
<accession>A0ABT7F0C7</accession>
<feature type="domain" description="VWFA" evidence="2">
    <location>
        <begin position="556"/>
        <end position="715"/>
    </location>
</feature>
<dbReference type="SMART" id="SM00327">
    <property type="entry name" value="VWA"/>
    <property type="match status" value="1"/>
</dbReference>
<evidence type="ECO:0000259" key="2">
    <source>
        <dbReference type="PROSITE" id="PS50234"/>
    </source>
</evidence>
<comment type="caution">
    <text evidence="3">The sequence shown here is derived from an EMBL/GenBank/DDBJ whole genome shotgun (WGS) entry which is preliminary data.</text>
</comment>
<dbReference type="Proteomes" id="UP001243757">
    <property type="component" value="Unassembled WGS sequence"/>
</dbReference>
<reference evidence="3 4" key="1">
    <citation type="submission" date="2023-05" db="EMBL/GenBank/DDBJ databases">
        <title>Pseudodonghicola sp. nov.</title>
        <authorList>
            <person name="Huang J."/>
        </authorList>
    </citation>
    <scope>NUCLEOTIDE SEQUENCE [LARGE SCALE GENOMIC DNA]</scope>
    <source>
        <strain evidence="3 4">IC7</strain>
    </source>
</reference>
<keyword evidence="4" id="KW-1185">Reference proteome</keyword>
<organism evidence="3 4">
    <name type="scientific">Pseudodonghicola flavimaris</name>
    <dbReference type="NCBI Taxonomy" id="3050036"/>
    <lineage>
        <taxon>Bacteria</taxon>
        <taxon>Pseudomonadati</taxon>
        <taxon>Pseudomonadota</taxon>
        <taxon>Alphaproteobacteria</taxon>
        <taxon>Rhodobacterales</taxon>
        <taxon>Paracoccaceae</taxon>
        <taxon>Pseudodonghicola</taxon>
    </lineage>
</organism>
<proteinExistence type="predicted"/>
<evidence type="ECO:0000256" key="1">
    <source>
        <dbReference type="SAM" id="MobiDB-lite"/>
    </source>
</evidence>
<dbReference type="PANTHER" id="PTHR41248:SF1">
    <property type="entry name" value="NORD PROTEIN"/>
    <property type="match status" value="1"/>
</dbReference>
<dbReference type="PROSITE" id="PS50234">
    <property type="entry name" value="VWFA"/>
    <property type="match status" value="1"/>
</dbReference>